<dbReference type="STRING" id="78410.A0A0P7BIB5"/>
<comment type="similarity">
    <text evidence="1 6">Belongs to the aldehyde dehydrogenase family.</text>
</comment>
<evidence type="ECO:0000256" key="3">
    <source>
        <dbReference type="ARBA" id="ARBA00024226"/>
    </source>
</evidence>
<dbReference type="PANTHER" id="PTHR11699">
    <property type="entry name" value="ALDEHYDE DEHYDROGENASE-RELATED"/>
    <property type="match status" value="1"/>
</dbReference>
<dbReference type="InterPro" id="IPR029510">
    <property type="entry name" value="Ald_DH_CS_GLU"/>
</dbReference>
<dbReference type="Gene3D" id="3.40.309.10">
    <property type="entry name" value="Aldehyde Dehydrogenase, Chain A, domain 2"/>
    <property type="match status" value="1"/>
</dbReference>
<reference evidence="8 9" key="1">
    <citation type="submission" date="2015-09" db="EMBL/GenBank/DDBJ databases">
        <title>Draft genome of a European isolate of the apple canker pathogen Neonectria ditissima.</title>
        <authorList>
            <person name="Gomez-Cortecero A."/>
            <person name="Harrison R.J."/>
            <person name="Armitage A.D."/>
        </authorList>
    </citation>
    <scope>NUCLEOTIDE SEQUENCE [LARGE SCALE GENOMIC DNA]</scope>
    <source>
        <strain evidence="8 9">R09/05</strain>
    </source>
</reference>
<dbReference type="OrthoDB" id="310895at2759"/>
<dbReference type="EC" id="1.2.1.3" evidence="3"/>
<dbReference type="AlphaFoldDB" id="A0A0P7BIB5"/>
<organism evidence="8 9">
    <name type="scientific">Neonectria ditissima</name>
    <dbReference type="NCBI Taxonomy" id="78410"/>
    <lineage>
        <taxon>Eukaryota</taxon>
        <taxon>Fungi</taxon>
        <taxon>Dikarya</taxon>
        <taxon>Ascomycota</taxon>
        <taxon>Pezizomycotina</taxon>
        <taxon>Sordariomycetes</taxon>
        <taxon>Hypocreomycetidae</taxon>
        <taxon>Hypocreales</taxon>
        <taxon>Nectriaceae</taxon>
        <taxon>Neonectria</taxon>
    </lineage>
</organism>
<dbReference type="Gene3D" id="3.40.605.10">
    <property type="entry name" value="Aldehyde Dehydrogenase, Chain A, domain 1"/>
    <property type="match status" value="2"/>
</dbReference>
<dbReference type="InterPro" id="IPR016162">
    <property type="entry name" value="Ald_DH_N"/>
</dbReference>
<comment type="catalytic activity">
    <reaction evidence="4">
        <text>an aldehyde + NAD(+) + H2O = a carboxylate + NADH + 2 H(+)</text>
        <dbReference type="Rhea" id="RHEA:16185"/>
        <dbReference type="ChEBI" id="CHEBI:15377"/>
        <dbReference type="ChEBI" id="CHEBI:15378"/>
        <dbReference type="ChEBI" id="CHEBI:17478"/>
        <dbReference type="ChEBI" id="CHEBI:29067"/>
        <dbReference type="ChEBI" id="CHEBI:57540"/>
        <dbReference type="ChEBI" id="CHEBI:57945"/>
        <dbReference type="EC" id="1.2.1.3"/>
    </reaction>
</comment>
<dbReference type="Proteomes" id="UP000050424">
    <property type="component" value="Unassembled WGS sequence"/>
</dbReference>
<proteinExistence type="inferred from homology"/>
<dbReference type="GO" id="GO:0004029">
    <property type="term" value="F:aldehyde dehydrogenase (NAD+) activity"/>
    <property type="evidence" value="ECO:0007669"/>
    <property type="project" value="UniProtKB-EC"/>
</dbReference>
<feature type="domain" description="Aldehyde dehydrogenase" evidence="7">
    <location>
        <begin position="29"/>
        <end position="161"/>
    </location>
</feature>
<evidence type="ECO:0000256" key="4">
    <source>
        <dbReference type="ARBA" id="ARBA00049194"/>
    </source>
</evidence>
<evidence type="ECO:0000259" key="7">
    <source>
        <dbReference type="Pfam" id="PF00171"/>
    </source>
</evidence>
<name>A0A0P7BIB5_9HYPO</name>
<evidence type="ECO:0000256" key="6">
    <source>
        <dbReference type="RuleBase" id="RU003345"/>
    </source>
</evidence>
<dbReference type="InterPro" id="IPR016163">
    <property type="entry name" value="Ald_DH_C"/>
</dbReference>
<dbReference type="PROSITE" id="PS00070">
    <property type="entry name" value="ALDEHYDE_DEHYDR_CYS"/>
    <property type="match status" value="1"/>
</dbReference>
<dbReference type="InterPro" id="IPR016161">
    <property type="entry name" value="Ald_DH/histidinol_DH"/>
</dbReference>
<evidence type="ECO:0000256" key="2">
    <source>
        <dbReference type="ARBA" id="ARBA00023002"/>
    </source>
</evidence>
<evidence type="ECO:0000256" key="5">
    <source>
        <dbReference type="PROSITE-ProRule" id="PRU10007"/>
    </source>
</evidence>
<gene>
    <name evidence="8" type="ORF">AK830_g6420</name>
</gene>
<keyword evidence="9" id="KW-1185">Reference proteome</keyword>
<dbReference type="SUPFAM" id="SSF53720">
    <property type="entry name" value="ALDH-like"/>
    <property type="match status" value="1"/>
</dbReference>
<feature type="domain" description="Aldehyde dehydrogenase" evidence="7">
    <location>
        <begin position="163"/>
        <end position="417"/>
    </location>
</feature>
<dbReference type="InterPro" id="IPR015590">
    <property type="entry name" value="Aldehyde_DH_dom"/>
</dbReference>
<feature type="active site" evidence="5">
    <location>
        <position position="191"/>
    </location>
</feature>
<evidence type="ECO:0000256" key="1">
    <source>
        <dbReference type="ARBA" id="ARBA00009986"/>
    </source>
</evidence>
<dbReference type="PROSITE" id="PS00687">
    <property type="entry name" value="ALDEHYDE_DEHYDR_GLU"/>
    <property type="match status" value="1"/>
</dbReference>
<comment type="caution">
    <text evidence="8">The sequence shown here is derived from an EMBL/GenBank/DDBJ whole genome shotgun (WGS) entry which is preliminary data.</text>
</comment>
<protein>
    <recommendedName>
        <fullName evidence="3">aldehyde dehydrogenase (NAD(+))</fullName>
        <ecNumber evidence="3">1.2.1.3</ecNumber>
    </recommendedName>
</protein>
<sequence length="423" mass="45828">MTATTAISITFDQFSNIIDGKRSETKRARHGVNPSTLESLAAVPLSESADVDLAVSVAKRAAPGWGRVPLAERQSAVIRYADAIEARAGDFATMLVREQGKLLAAANGELVEAVKFLKVVASLPFAEQEPIEDIKQRRVFTRYVPIGVAVGIVPWNFAALLLDKVSFTGSTQTGRKVMESCSKTLKRVTLELGGNDPAIICGNVDVASVAQKVATFALYNSGQVCVAIKRIYVHSSIYSDFMTALVKITESMTVGDGFDPNSFLGPVQNKMQYERIQELIRSVRDANLKVALGKPEAANTSGKGYFVSPIIVDNPPGDSTIVTEEPFGPIFPVLRWDSEEDVIQRANNSDMGLGASIWTRDPEQAERFSNRLEAGNIWINAHLLLQPNAPFGGHKSSGVGVEGGIDGIKSFCKTQTVYNYKDN</sequence>
<dbReference type="FunFam" id="3.40.309.10:FF:000009">
    <property type="entry name" value="Aldehyde dehydrogenase A"/>
    <property type="match status" value="1"/>
</dbReference>
<evidence type="ECO:0000313" key="9">
    <source>
        <dbReference type="Proteomes" id="UP000050424"/>
    </source>
</evidence>
<dbReference type="InterPro" id="IPR016160">
    <property type="entry name" value="Ald_DH_CS_CYS"/>
</dbReference>
<dbReference type="EMBL" id="LKCW01000090">
    <property type="protein sequence ID" value="KPM40126.1"/>
    <property type="molecule type" value="Genomic_DNA"/>
</dbReference>
<keyword evidence="2 6" id="KW-0560">Oxidoreductase</keyword>
<accession>A0A0P7BIB5</accession>
<evidence type="ECO:0000313" key="8">
    <source>
        <dbReference type="EMBL" id="KPM40126.1"/>
    </source>
</evidence>
<dbReference type="Pfam" id="PF00171">
    <property type="entry name" value="Aldedh"/>
    <property type="match status" value="2"/>
</dbReference>